<dbReference type="OrthoDB" id="3587182at2759"/>
<evidence type="ECO:0000256" key="1">
    <source>
        <dbReference type="SAM" id="MobiDB-lite"/>
    </source>
</evidence>
<dbReference type="InterPro" id="IPR004045">
    <property type="entry name" value="Glutathione_S-Trfase_N"/>
</dbReference>
<dbReference type="SUPFAM" id="SSF52833">
    <property type="entry name" value="Thioredoxin-like"/>
    <property type="match status" value="1"/>
</dbReference>
<dbReference type="EMBL" id="JAFJYH010000100">
    <property type="protein sequence ID" value="KAG4419682.1"/>
    <property type="molecule type" value="Genomic_DNA"/>
</dbReference>
<gene>
    <name evidence="3" type="ORF">IFR04_007182</name>
</gene>
<feature type="compositionally biased region" description="Polar residues" evidence="1">
    <location>
        <begin position="96"/>
        <end position="107"/>
    </location>
</feature>
<accession>A0A8H7W8X5</accession>
<proteinExistence type="predicted"/>
<feature type="domain" description="GST N-terminal" evidence="2">
    <location>
        <begin position="13"/>
        <end position="91"/>
    </location>
</feature>
<evidence type="ECO:0000313" key="4">
    <source>
        <dbReference type="Proteomes" id="UP000664132"/>
    </source>
</evidence>
<comment type="caution">
    <text evidence="3">The sequence shown here is derived from an EMBL/GenBank/DDBJ whole genome shotgun (WGS) entry which is preliminary data.</text>
</comment>
<protein>
    <recommendedName>
        <fullName evidence="2">GST N-terminal domain-containing protein</fullName>
    </recommendedName>
</protein>
<dbReference type="InterPro" id="IPR036249">
    <property type="entry name" value="Thioredoxin-like_sf"/>
</dbReference>
<evidence type="ECO:0000313" key="3">
    <source>
        <dbReference type="EMBL" id="KAG4419682.1"/>
    </source>
</evidence>
<feature type="compositionally biased region" description="Polar residues" evidence="1">
    <location>
        <begin position="39"/>
        <end position="55"/>
    </location>
</feature>
<keyword evidence="4" id="KW-1185">Reference proteome</keyword>
<evidence type="ECO:0000259" key="2">
    <source>
        <dbReference type="Pfam" id="PF13409"/>
    </source>
</evidence>
<reference evidence="3" key="1">
    <citation type="submission" date="2021-02" db="EMBL/GenBank/DDBJ databases">
        <title>Genome sequence Cadophora malorum strain M34.</title>
        <authorList>
            <person name="Stefanovic E."/>
            <person name="Vu D."/>
            <person name="Scully C."/>
            <person name="Dijksterhuis J."/>
            <person name="Roader J."/>
            <person name="Houbraken J."/>
        </authorList>
    </citation>
    <scope>NUCLEOTIDE SEQUENCE</scope>
    <source>
        <strain evidence="3">M34</strain>
    </source>
</reference>
<organism evidence="3 4">
    <name type="scientific">Cadophora malorum</name>
    <dbReference type="NCBI Taxonomy" id="108018"/>
    <lineage>
        <taxon>Eukaryota</taxon>
        <taxon>Fungi</taxon>
        <taxon>Dikarya</taxon>
        <taxon>Ascomycota</taxon>
        <taxon>Pezizomycotina</taxon>
        <taxon>Leotiomycetes</taxon>
        <taxon>Helotiales</taxon>
        <taxon>Ploettnerulaceae</taxon>
        <taxon>Cadophora</taxon>
    </lineage>
</organism>
<feature type="region of interest" description="Disordered" evidence="1">
    <location>
        <begin position="96"/>
        <end position="117"/>
    </location>
</feature>
<dbReference type="Proteomes" id="UP000664132">
    <property type="component" value="Unassembled WGS sequence"/>
</dbReference>
<name>A0A8H7W8X5_9HELO</name>
<dbReference type="AlphaFoldDB" id="A0A8H7W8X5"/>
<dbReference type="Pfam" id="PF13409">
    <property type="entry name" value="GST_N_2"/>
    <property type="match status" value="1"/>
</dbReference>
<sequence length="306" mass="34045">MRFTLHIIPGALFTRRVLIYLHEKNLIRSPYLTISPTLSTKPPPTAASNQNTNTIPRAATVPKPKGSFPVLTSPDGTTINSSLAIITFLEDLCDGTQSSPPYSPNSHQESHHQTHGYNVSISSEAQPSMRGSTAEERARHDEIIALVDEATTLFELAARNGKARLGASKMALRGRREVLGKVEELYRENVRLDEGGEPREEQVTVADVVLYTLLEFAQEMYGVDFTKGSDVLGRFFKGFRVRESVGVEGNSDEVWETNLTLLANHWVVETDSTWDWMRERVTVSGLYLQLVGGMAWRKKKTVTGSP</sequence>
<feature type="region of interest" description="Disordered" evidence="1">
    <location>
        <begin position="39"/>
        <end position="73"/>
    </location>
</feature>
<dbReference type="Gene3D" id="3.40.30.10">
    <property type="entry name" value="Glutaredoxin"/>
    <property type="match status" value="1"/>
</dbReference>